<evidence type="ECO:0000256" key="5">
    <source>
        <dbReference type="HAMAP-Rule" id="MF_00378"/>
    </source>
</evidence>
<keyword evidence="10" id="KW-1185">Reference proteome</keyword>
<accession>A0A0R2H190</accession>
<dbReference type="GeneID" id="86898909"/>
<dbReference type="GO" id="GO:0006308">
    <property type="term" value="P:DNA catabolic process"/>
    <property type="evidence" value="ECO:0007669"/>
    <property type="project" value="UniProtKB-UniRule"/>
</dbReference>
<dbReference type="GO" id="GO:0008855">
    <property type="term" value="F:exodeoxyribonuclease VII activity"/>
    <property type="evidence" value="ECO:0007669"/>
    <property type="project" value="UniProtKB-UniRule"/>
</dbReference>
<evidence type="ECO:0000313" key="10">
    <source>
        <dbReference type="Proteomes" id="UP000051992"/>
    </source>
</evidence>
<keyword evidence="1 5" id="KW-0963">Cytoplasm</keyword>
<proteinExistence type="inferred from homology"/>
<protein>
    <recommendedName>
        <fullName evidence="5">Exodeoxyribonuclease 7 large subunit</fullName>
        <ecNumber evidence="5">3.1.11.6</ecNumber>
    </recommendedName>
    <alternativeName>
        <fullName evidence="5">Exodeoxyribonuclease VII large subunit</fullName>
        <shortName evidence="5">Exonuclease VII large subunit</shortName>
    </alternativeName>
</protein>
<gene>
    <name evidence="5" type="primary">xseA</name>
    <name evidence="9" type="ORF">IV50_GL000989</name>
</gene>
<name>A0A0R2H190_WEIVI</name>
<dbReference type="PANTHER" id="PTHR30008">
    <property type="entry name" value="EXODEOXYRIBONUCLEASE 7 LARGE SUBUNIT"/>
    <property type="match status" value="1"/>
</dbReference>
<evidence type="ECO:0000259" key="7">
    <source>
        <dbReference type="Pfam" id="PF02601"/>
    </source>
</evidence>
<evidence type="ECO:0000256" key="3">
    <source>
        <dbReference type="ARBA" id="ARBA00022801"/>
    </source>
</evidence>
<feature type="domain" description="Exonuclease VII large subunit C-terminal" evidence="7">
    <location>
        <begin position="125"/>
        <end position="435"/>
    </location>
</feature>
<evidence type="ECO:0000256" key="4">
    <source>
        <dbReference type="ARBA" id="ARBA00022839"/>
    </source>
</evidence>
<dbReference type="Pfam" id="PF02601">
    <property type="entry name" value="Exonuc_VII_L"/>
    <property type="match status" value="1"/>
</dbReference>
<dbReference type="PATRIC" id="fig|1629.5.peg.996"/>
<keyword evidence="3 5" id="KW-0378">Hydrolase</keyword>
<dbReference type="InterPro" id="IPR020579">
    <property type="entry name" value="Exonuc_VII_lsu_C"/>
</dbReference>
<dbReference type="EMBL" id="JQBM01000002">
    <property type="protein sequence ID" value="KRN46704.1"/>
    <property type="molecule type" value="Genomic_DNA"/>
</dbReference>
<comment type="similarity">
    <text evidence="5 6">Belongs to the XseA family.</text>
</comment>
<dbReference type="InterPro" id="IPR003753">
    <property type="entry name" value="Exonuc_VII_L"/>
</dbReference>
<keyword evidence="4 5" id="KW-0269">Exonuclease</keyword>
<dbReference type="HAMAP" id="MF_00378">
    <property type="entry name" value="Exonuc_7_L"/>
    <property type="match status" value="1"/>
</dbReference>
<evidence type="ECO:0000256" key="2">
    <source>
        <dbReference type="ARBA" id="ARBA00022722"/>
    </source>
</evidence>
<dbReference type="RefSeq" id="WP_057745889.1">
    <property type="nucleotide sequence ID" value="NZ_BJLU01000002.1"/>
</dbReference>
<comment type="subcellular location">
    <subcellularLocation>
        <location evidence="5 6">Cytoplasm</location>
    </subcellularLocation>
</comment>
<reference evidence="9 10" key="1">
    <citation type="journal article" date="2015" name="Genome Announc.">
        <title>Expanding the biotechnology potential of lactobacilli through comparative genomics of 213 strains and associated genera.</title>
        <authorList>
            <person name="Sun Z."/>
            <person name="Harris H.M."/>
            <person name="McCann A."/>
            <person name="Guo C."/>
            <person name="Argimon S."/>
            <person name="Zhang W."/>
            <person name="Yang X."/>
            <person name="Jeffery I.B."/>
            <person name="Cooney J.C."/>
            <person name="Kagawa T.F."/>
            <person name="Liu W."/>
            <person name="Song Y."/>
            <person name="Salvetti E."/>
            <person name="Wrobel A."/>
            <person name="Rasinkangas P."/>
            <person name="Parkhill J."/>
            <person name="Rea M.C."/>
            <person name="O'Sullivan O."/>
            <person name="Ritari J."/>
            <person name="Douillard F.P."/>
            <person name="Paul Ross R."/>
            <person name="Yang R."/>
            <person name="Briner A.E."/>
            <person name="Felis G.E."/>
            <person name="de Vos W.M."/>
            <person name="Barrangou R."/>
            <person name="Klaenhammer T.R."/>
            <person name="Caufield P.W."/>
            <person name="Cui Y."/>
            <person name="Zhang H."/>
            <person name="O'Toole P.W."/>
        </authorList>
    </citation>
    <scope>NUCLEOTIDE SEQUENCE [LARGE SCALE GENOMIC DNA]</scope>
    <source>
        <strain evidence="9 10">DSM 20410</strain>
    </source>
</reference>
<sequence>MAEYLSVSILTQYLKRKFTADPYLKRVYVTGEISNFRPRRGHQYFSLKDESAVINATMFKNVFDKLAFQLEPGMKVNVIGHLDLYGPNGSYSLIVEKIEPDGVGALYQAYEQLKQKLQAEGLFAQLQRPIPRFPQKIAVITSPSGAVIRDILTTVQRRYPIAEVDLYPAVVQGENAVPSLINQLKAVAKRSDIDVLIIGRGGGSIEDLWAFNDESLAREMLKMPMPIISSVGHETDTTIADYIADQRAATPTAAAEIATPLKLTDIWQGLQQYDQRLYAQMQRQITQANERYQRVATSYVLMQPQRLYEGYLQRVDIAQKALLQSMTRIFETKRYDGNNVVNRLLPAMTQLVDAKSYETNAVVNRLTPAMEQSLERAEQRTAKAVAGLQLVSPLSILARGYGLVEKDDKIMRSVNDLHVDDMVAIRLADGTVNAQIKTIGETNDR</sequence>
<keyword evidence="2 5" id="KW-0540">Nuclease</keyword>
<dbReference type="CDD" id="cd04489">
    <property type="entry name" value="ExoVII_LU_OBF"/>
    <property type="match status" value="1"/>
</dbReference>
<dbReference type="EC" id="3.1.11.6" evidence="5"/>
<dbReference type="Proteomes" id="UP000051992">
    <property type="component" value="Unassembled WGS sequence"/>
</dbReference>
<comment type="function">
    <text evidence="5">Bidirectionally degrades single-stranded DNA into large acid-insoluble oligonucleotides, which are then degraded further into small acid-soluble oligonucleotides.</text>
</comment>
<evidence type="ECO:0000313" key="9">
    <source>
        <dbReference type="EMBL" id="KRN46704.1"/>
    </source>
</evidence>
<organism evidence="9 10">
    <name type="scientific">Weissella viridescens</name>
    <name type="common">Lactobacillus viridescens</name>
    <dbReference type="NCBI Taxonomy" id="1629"/>
    <lineage>
        <taxon>Bacteria</taxon>
        <taxon>Bacillati</taxon>
        <taxon>Bacillota</taxon>
        <taxon>Bacilli</taxon>
        <taxon>Lactobacillales</taxon>
        <taxon>Lactobacillaceae</taxon>
        <taxon>Weissella</taxon>
    </lineage>
</organism>
<dbReference type="Pfam" id="PF13742">
    <property type="entry name" value="tRNA_anti_2"/>
    <property type="match status" value="1"/>
</dbReference>
<dbReference type="GO" id="GO:0003676">
    <property type="term" value="F:nucleic acid binding"/>
    <property type="evidence" value="ECO:0007669"/>
    <property type="project" value="InterPro"/>
</dbReference>
<comment type="catalytic activity">
    <reaction evidence="5 6">
        <text>Exonucleolytic cleavage in either 5'- to 3'- or 3'- to 5'-direction to yield nucleoside 5'-phosphates.</text>
        <dbReference type="EC" id="3.1.11.6"/>
    </reaction>
</comment>
<feature type="domain" description="OB-fold nucleic acid binding" evidence="8">
    <location>
        <begin position="5"/>
        <end position="99"/>
    </location>
</feature>
<dbReference type="InterPro" id="IPR025824">
    <property type="entry name" value="OB-fold_nuc-bd_dom"/>
</dbReference>
<evidence type="ECO:0000259" key="8">
    <source>
        <dbReference type="Pfam" id="PF13742"/>
    </source>
</evidence>
<dbReference type="AlphaFoldDB" id="A0A0R2H190"/>
<comment type="subunit">
    <text evidence="5">Heterooligomer composed of large and small subunits.</text>
</comment>
<evidence type="ECO:0000256" key="1">
    <source>
        <dbReference type="ARBA" id="ARBA00022490"/>
    </source>
</evidence>
<dbReference type="PANTHER" id="PTHR30008:SF0">
    <property type="entry name" value="EXODEOXYRIBONUCLEASE 7 LARGE SUBUNIT"/>
    <property type="match status" value="1"/>
</dbReference>
<evidence type="ECO:0000256" key="6">
    <source>
        <dbReference type="RuleBase" id="RU004355"/>
    </source>
</evidence>
<dbReference type="OrthoDB" id="9802795at2"/>
<dbReference type="GO" id="GO:0005737">
    <property type="term" value="C:cytoplasm"/>
    <property type="evidence" value="ECO:0007669"/>
    <property type="project" value="UniProtKB-SubCell"/>
</dbReference>
<dbReference type="NCBIfam" id="TIGR00237">
    <property type="entry name" value="xseA"/>
    <property type="match status" value="1"/>
</dbReference>
<comment type="caution">
    <text evidence="9">The sequence shown here is derived from an EMBL/GenBank/DDBJ whole genome shotgun (WGS) entry which is preliminary data.</text>
</comment>
<dbReference type="GO" id="GO:0009318">
    <property type="term" value="C:exodeoxyribonuclease VII complex"/>
    <property type="evidence" value="ECO:0007669"/>
    <property type="project" value="UniProtKB-UniRule"/>
</dbReference>